<evidence type="ECO:0000313" key="3">
    <source>
        <dbReference type="Proteomes" id="UP000824165"/>
    </source>
</evidence>
<dbReference type="InterPro" id="IPR007557">
    <property type="entry name" value="PSP1_C"/>
</dbReference>
<comment type="caution">
    <text evidence="2">The sequence shown here is derived from an EMBL/GenBank/DDBJ whole genome shotgun (WGS) entry which is preliminary data.</text>
</comment>
<reference evidence="2" key="1">
    <citation type="submission" date="2020-10" db="EMBL/GenBank/DDBJ databases">
        <authorList>
            <person name="Gilroy R."/>
        </authorList>
    </citation>
    <scope>NUCLEOTIDE SEQUENCE</scope>
    <source>
        <strain evidence="2">CHK181-108</strain>
    </source>
</reference>
<dbReference type="PROSITE" id="PS51411">
    <property type="entry name" value="PSP1_C"/>
    <property type="match status" value="1"/>
</dbReference>
<dbReference type="GO" id="GO:0005737">
    <property type="term" value="C:cytoplasm"/>
    <property type="evidence" value="ECO:0007669"/>
    <property type="project" value="TreeGrafter"/>
</dbReference>
<gene>
    <name evidence="2" type="ORF">IAA60_02215</name>
</gene>
<evidence type="ECO:0000259" key="1">
    <source>
        <dbReference type="PROSITE" id="PS51411"/>
    </source>
</evidence>
<feature type="domain" description="PSP1 C-terminal" evidence="1">
    <location>
        <begin position="61"/>
        <end position="146"/>
    </location>
</feature>
<dbReference type="NCBIfam" id="NF041131">
    <property type="entry name" value="RicT_YaaT_fam"/>
    <property type="match status" value="1"/>
</dbReference>
<protein>
    <submittedName>
        <fullName evidence="2">Stage 0 sporulation family protein</fullName>
    </submittedName>
</protein>
<dbReference type="Proteomes" id="UP000824165">
    <property type="component" value="Unassembled WGS sequence"/>
</dbReference>
<evidence type="ECO:0000313" key="2">
    <source>
        <dbReference type="EMBL" id="HIT84700.1"/>
    </source>
</evidence>
<proteinExistence type="predicted"/>
<dbReference type="Pfam" id="PF04468">
    <property type="entry name" value="PSP1"/>
    <property type="match status" value="1"/>
</dbReference>
<dbReference type="InterPro" id="IPR047767">
    <property type="entry name" value="PSP1-like"/>
</dbReference>
<sequence length="282" mass="31869">MRKIIPIKFKATGKTYFFDPLQFDIKKGDRVIVETSRGVEIGTAVSGIREIDEAEMHTTLKGVTRPANERDLARDSENKRRQEEAFEICRKKIEAHKLDMKLVEVEYTFDGSKILFYFTADGRVDFRELVKDLANVFRTRIELRQIGVRDEAKSMGSIGVCGRSLCCSAWLDDFVSVSIKMAKEQGLSLNPSKISGACGRLMCCLKYEQDTYEELMRRMPRTEQKVKTPDGAGTVVSVNLLKGTVSVETEQGTEKVIKEYPVGEVKAVKPRKREKGAPQERG</sequence>
<reference evidence="2" key="2">
    <citation type="journal article" date="2021" name="PeerJ">
        <title>Extensive microbial diversity within the chicken gut microbiome revealed by metagenomics and culture.</title>
        <authorList>
            <person name="Gilroy R."/>
            <person name="Ravi A."/>
            <person name="Getino M."/>
            <person name="Pursley I."/>
            <person name="Horton D.L."/>
            <person name="Alikhan N.F."/>
            <person name="Baker D."/>
            <person name="Gharbi K."/>
            <person name="Hall N."/>
            <person name="Watson M."/>
            <person name="Adriaenssens E.M."/>
            <person name="Foster-Nyarko E."/>
            <person name="Jarju S."/>
            <person name="Secka A."/>
            <person name="Antonio M."/>
            <person name="Oren A."/>
            <person name="Chaudhuri R.R."/>
            <person name="La Ragione R."/>
            <person name="Hildebrand F."/>
            <person name="Pallen M.J."/>
        </authorList>
    </citation>
    <scope>NUCLEOTIDE SEQUENCE</scope>
    <source>
        <strain evidence="2">CHK181-108</strain>
    </source>
</reference>
<dbReference type="EMBL" id="DVLU01000018">
    <property type="protein sequence ID" value="HIT84700.1"/>
    <property type="molecule type" value="Genomic_DNA"/>
</dbReference>
<organism evidence="2 3">
    <name type="scientific">Candidatus Ornithomonoglobus intestinigallinarum</name>
    <dbReference type="NCBI Taxonomy" id="2840894"/>
    <lineage>
        <taxon>Bacteria</taxon>
        <taxon>Bacillati</taxon>
        <taxon>Bacillota</taxon>
        <taxon>Clostridia</taxon>
        <taxon>Candidatus Ornithomonoglobus</taxon>
    </lineage>
</organism>
<name>A0A9D1H1B3_9FIRM</name>
<dbReference type="AlphaFoldDB" id="A0A9D1H1B3"/>
<dbReference type="PANTHER" id="PTHR43830:SF3">
    <property type="entry name" value="PROTEIN PSP1"/>
    <property type="match status" value="1"/>
</dbReference>
<dbReference type="PANTHER" id="PTHR43830">
    <property type="entry name" value="PROTEIN PSP1"/>
    <property type="match status" value="1"/>
</dbReference>
<accession>A0A9D1H1B3</accession>